<dbReference type="AlphaFoldDB" id="A0A9N8YM92"/>
<evidence type="ECO:0000313" key="2">
    <source>
        <dbReference type="Proteomes" id="UP000789706"/>
    </source>
</evidence>
<protein>
    <submittedName>
        <fullName evidence="1">9724_t:CDS:1</fullName>
    </submittedName>
</protein>
<dbReference type="OrthoDB" id="10630116at2759"/>
<gene>
    <name evidence="1" type="ORF">DEBURN_LOCUS1256</name>
</gene>
<comment type="caution">
    <text evidence="1">The sequence shown here is derived from an EMBL/GenBank/DDBJ whole genome shotgun (WGS) entry which is preliminary data.</text>
</comment>
<dbReference type="EMBL" id="CAJVPK010000053">
    <property type="protein sequence ID" value="CAG8438690.1"/>
    <property type="molecule type" value="Genomic_DNA"/>
</dbReference>
<keyword evidence="2" id="KW-1185">Reference proteome</keyword>
<proteinExistence type="predicted"/>
<accession>A0A9N8YM92</accession>
<name>A0A9N8YM92_9GLOM</name>
<organism evidence="1 2">
    <name type="scientific">Diversispora eburnea</name>
    <dbReference type="NCBI Taxonomy" id="1213867"/>
    <lineage>
        <taxon>Eukaryota</taxon>
        <taxon>Fungi</taxon>
        <taxon>Fungi incertae sedis</taxon>
        <taxon>Mucoromycota</taxon>
        <taxon>Glomeromycotina</taxon>
        <taxon>Glomeromycetes</taxon>
        <taxon>Diversisporales</taxon>
        <taxon>Diversisporaceae</taxon>
        <taxon>Diversispora</taxon>
    </lineage>
</organism>
<dbReference type="Proteomes" id="UP000789706">
    <property type="component" value="Unassembled WGS sequence"/>
</dbReference>
<evidence type="ECO:0000313" key="1">
    <source>
        <dbReference type="EMBL" id="CAG8438690.1"/>
    </source>
</evidence>
<reference evidence="1" key="1">
    <citation type="submission" date="2021-06" db="EMBL/GenBank/DDBJ databases">
        <authorList>
            <person name="Kallberg Y."/>
            <person name="Tangrot J."/>
            <person name="Rosling A."/>
        </authorList>
    </citation>
    <scope>NUCLEOTIDE SEQUENCE</scope>
    <source>
        <strain evidence="1">AZ414A</strain>
    </source>
</reference>
<sequence>MFPSIIVNFILSKQLGNWKYLEYTTFFLYDNFNGHPNNLETPTTTKLIISLNDAFKHLTKNISQTPISVLATFEKIFGMKSCKFGVQDNVSFILFRLTKTVNIDEKWIKQITDMFNVLLRYWENSILAAICSCHFLQNLNTQENDNPLTYEQKQQHLTRLRNILIRICQNLTNRQMADFNDNLGVLQNHLGNFEIFVNQSNVSLETKIEVKEKIETRLRIPSFISIGTTAAFWTSLNFQMKVFGTMTSDVLVFVMIIKQKKLREIIYEHECMQGTCKNFWARLMNRSNDIDFDDEIDGQLLIWLVQFEAFHDKITRVEFENRNVLSRLIAVETFVELKRNALYHDKQTERSAGKKIQIKTELDISLCPKKIQIKSGTLWAIQQVSLTSAFFHISNVGGCSLNAISGASSFLFDNSFSNGRPNNSVTPVATNLITILNNTFKYLARSAVEVPVLVLDRFNMQDGVSIILFRPAEADERWIRQTTDRFNAFLDNRRIWVQRQPMNSNLWSLAIAILAAIYNLGVLQNHLDNFETFVNQSNDDLKAKIEVLQKEKEMKEIKIGNNRSLGAMASGVFVGISFHYDIMIASGEINYELRIWLKKFRDFRDEIANMMVNFLGQNEERHMFDFCSDILNFADRDVPSYDQSLEFDLHGLILNQLAEVLSSDNNDTTNEELERLIKRCPEISMNNEEENQIGIINKICVQNISALASFASNTNNEAFVDEILPILLKYLKYLPNFSFEVDLTWKAIIVKELLNIAIKHKQQREKIFKEVISFMGTFSNLLKCGDGN</sequence>